<accession>A0A9P0AHM5</accession>
<gene>
    <name evidence="3" type="ORF">BEMITA_LOCUS10585</name>
</gene>
<name>A0A9P0AHM5_BEMTA</name>
<dbReference type="GO" id="GO:0030121">
    <property type="term" value="C:AP-1 adaptor complex"/>
    <property type="evidence" value="ECO:0007669"/>
    <property type="project" value="TreeGrafter"/>
</dbReference>
<feature type="region of interest" description="Disordered" evidence="1">
    <location>
        <begin position="778"/>
        <end position="802"/>
    </location>
</feature>
<evidence type="ECO:0000313" key="3">
    <source>
        <dbReference type="EMBL" id="CAH0392026.1"/>
    </source>
</evidence>
<dbReference type="Proteomes" id="UP001152759">
    <property type="component" value="Chromosome 6"/>
</dbReference>
<proteinExistence type="predicted"/>
<feature type="region of interest" description="Disordered" evidence="1">
    <location>
        <begin position="453"/>
        <end position="472"/>
    </location>
</feature>
<dbReference type="PANTHER" id="PTHR16156:SF10">
    <property type="entry name" value="AFTIPHILIN-RELATED"/>
    <property type="match status" value="1"/>
</dbReference>
<feature type="compositionally biased region" description="Acidic residues" evidence="1">
    <location>
        <begin position="23"/>
        <end position="37"/>
    </location>
</feature>
<evidence type="ECO:0000313" key="4">
    <source>
        <dbReference type="Proteomes" id="UP001152759"/>
    </source>
</evidence>
<protein>
    <recommendedName>
        <fullName evidence="2">Aftiphilin clathrin-binding box domain-containing protein</fullName>
    </recommendedName>
</protein>
<feature type="compositionally biased region" description="Polar residues" evidence="1">
    <location>
        <begin position="784"/>
        <end position="802"/>
    </location>
</feature>
<dbReference type="AlphaFoldDB" id="A0A9P0AHM5"/>
<feature type="region of interest" description="Disordered" evidence="1">
    <location>
        <begin position="1"/>
        <end position="41"/>
    </location>
</feature>
<dbReference type="PANTHER" id="PTHR16156">
    <property type="entry name" value="AFTIPHILIN A-RELATED"/>
    <property type="match status" value="1"/>
</dbReference>
<dbReference type="GO" id="GO:0030276">
    <property type="term" value="F:clathrin binding"/>
    <property type="evidence" value="ECO:0007669"/>
    <property type="project" value="InterPro"/>
</dbReference>
<dbReference type="EMBL" id="OU963867">
    <property type="protein sequence ID" value="CAH0392026.1"/>
    <property type="molecule type" value="Genomic_DNA"/>
</dbReference>
<feature type="domain" description="Aftiphilin clathrin-binding box" evidence="2">
    <location>
        <begin position="715"/>
        <end position="781"/>
    </location>
</feature>
<feature type="compositionally biased region" description="Low complexity" evidence="1">
    <location>
        <begin position="1"/>
        <end position="11"/>
    </location>
</feature>
<evidence type="ECO:0000256" key="1">
    <source>
        <dbReference type="SAM" id="MobiDB-lite"/>
    </source>
</evidence>
<organism evidence="3 4">
    <name type="scientific">Bemisia tabaci</name>
    <name type="common">Sweetpotato whitefly</name>
    <name type="synonym">Aleurodes tabaci</name>
    <dbReference type="NCBI Taxonomy" id="7038"/>
    <lineage>
        <taxon>Eukaryota</taxon>
        <taxon>Metazoa</taxon>
        <taxon>Ecdysozoa</taxon>
        <taxon>Arthropoda</taxon>
        <taxon>Hexapoda</taxon>
        <taxon>Insecta</taxon>
        <taxon>Pterygota</taxon>
        <taxon>Neoptera</taxon>
        <taxon>Paraneoptera</taxon>
        <taxon>Hemiptera</taxon>
        <taxon>Sternorrhyncha</taxon>
        <taxon>Aleyrodoidea</taxon>
        <taxon>Aleyrodidae</taxon>
        <taxon>Aleyrodinae</taxon>
        <taxon>Bemisia</taxon>
    </lineage>
</organism>
<dbReference type="GO" id="GO:0032588">
    <property type="term" value="C:trans-Golgi network membrane"/>
    <property type="evidence" value="ECO:0007669"/>
    <property type="project" value="InterPro"/>
</dbReference>
<evidence type="ECO:0000259" key="2">
    <source>
        <dbReference type="Pfam" id="PF15045"/>
    </source>
</evidence>
<reference evidence="3" key="1">
    <citation type="submission" date="2021-12" db="EMBL/GenBank/DDBJ databases">
        <authorList>
            <person name="King R."/>
        </authorList>
    </citation>
    <scope>NUCLEOTIDE SEQUENCE</scope>
</reference>
<dbReference type="InterPro" id="IPR029205">
    <property type="entry name" value="Clathrin-bd"/>
</dbReference>
<feature type="region of interest" description="Disordered" evidence="1">
    <location>
        <begin position="627"/>
        <end position="652"/>
    </location>
</feature>
<sequence length="880" mass="95707">MSDTIPPLYSSSPPPLTKSNFADDADSEEDEDDEDEDGYGKFEEYSAVYDHTVEEILNNSPRKPIKTESITNLNSSDLILGKSIPVLPNNLHSTTDVNVTSEPLSSDILHSKSPDESIDRKILENNSINVEKTFSDSAINFTEVDSIFHVKNDNLDSNFSTSKPLSEPVNFSSGDVPVTLENHTGLSQEIETKSSIVNSNSCGTTENNENIVTRIGVNENIEVNDSSSINVGANSIPYSNCSNFVSAVDGTLGDDDFEFDDFQSFSEPIPCSQSCEFDAYESENSDSKDKINVFNQTDSLSCESNSLTASAVPLQIETMSSDRTEFRTLGTSLADNIITDSHLLSNSAGNAVQKNSNDLSNGFYVFENATESNENVTTTQSDIKPSISIDTSTALESEQITKARTEIEGAKYIESNSACTPVNVSIETCVSNVIESEADDGFGDFECANNVQDTSLEPPRCEPIHPSPPSDDEFCDFESVNSSKLQKVENTAGPSFSESGQTAKESLDFDEDFATFDVKSTDNFSDFQSTNVDRKSSMNDLKAAETCEPSEDAFGNFEANFSEVPTDVVAASSSKLNDGSEASFGDFSDFSSCVKSSEPITSSTVASSSKFDDGSEESFGDFSDFSSYKKSKEPTTSSTLASPSKLDDGSDESFDDFSDFSTYKKSTEPTSLTEPTSFTEPAAQEKQFWIDLFPPCEVADRDIDVVSISDLVVASRIWTKLRDLDSSQALAFEWSKSATYKKYLSSLGIDVRNVLGVQWRSNVPRFAANLGCTPLEPSKAAKDSYTSKPVSDSSNELSQPNNPEIVPAAHFDWISSGLVNPLDGTKKKATQSAPVPKQKAKDEAIDAEVQEFLQSLPDLSFMLVSHIQFPMNPTVNDKSS</sequence>
<dbReference type="InterPro" id="IPR046359">
    <property type="entry name" value="Aftin-like"/>
</dbReference>
<keyword evidence="4" id="KW-1185">Reference proteome</keyword>
<dbReference type="Pfam" id="PF15045">
    <property type="entry name" value="Clathrin_bdg"/>
    <property type="match status" value="1"/>
</dbReference>